<feature type="domain" description="Effector-associated" evidence="1">
    <location>
        <begin position="17"/>
        <end position="90"/>
    </location>
</feature>
<gene>
    <name evidence="2" type="ORF">ACFPIJ_31510</name>
</gene>
<reference evidence="3" key="1">
    <citation type="journal article" date="2019" name="Int. J. Syst. Evol. Microbiol.">
        <title>The Global Catalogue of Microorganisms (GCM) 10K type strain sequencing project: providing services to taxonomists for standard genome sequencing and annotation.</title>
        <authorList>
            <consortium name="The Broad Institute Genomics Platform"/>
            <consortium name="The Broad Institute Genome Sequencing Center for Infectious Disease"/>
            <person name="Wu L."/>
            <person name="Ma J."/>
        </authorList>
    </citation>
    <scope>NUCLEOTIDE SEQUENCE [LARGE SCALE GENOMIC DNA]</scope>
    <source>
        <strain evidence="3">CGMCC 4.7152</strain>
    </source>
</reference>
<name>A0ABV9W3Y6_9ACTN</name>
<evidence type="ECO:0000259" key="1">
    <source>
        <dbReference type="Pfam" id="PF19956"/>
    </source>
</evidence>
<proteinExistence type="predicted"/>
<dbReference type="Gene3D" id="1.25.40.10">
    <property type="entry name" value="Tetratricopeptide repeat domain"/>
    <property type="match status" value="2"/>
</dbReference>
<evidence type="ECO:0000313" key="2">
    <source>
        <dbReference type="EMBL" id="MFC5002348.1"/>
    </source>
</evidence>
<evidence type="ECO:0000313" key="3">
    <source>
        <dbReference type="Proteomes" id="UP001595912"/>
    </source>
</evidence>
<sequence>MPEADPRRGTVSLGRIVDALVQIPDLNDPSVRRDLLLDLPSGIRSSATTGATARGDIVNLIRACARVPDGDQELILALSTRLGTEAPDVRHALEIIQQQWPTMRSSSIVSEWRGTDGSAADAHPVDQWEPADLGVHPAVMPGITDAERRLSTLTAYVPRPHDTTVAQILPPARNAMVILWGDPATGKTRTALEAVRHHLTDWPVLRPFDADALLEHLQRDPTGGRLVIWLDRAETYLDDDRVPAALRRRLTGPPGAAGQTVVMATVETGQWRRLSGDEATGPDAGRALRALLETAVPVPVPGTVTGSAQHEWRQLGRADPRLALAGDGSAGRFVQALTGGRRLIDRYEHPATEADAASRAVITAMMDLRRIGHRSPVDEPLLIAVSKRYGPAEGGGWSPAIAAALRSVDGVEAITVQRRDGADIRLYDLHGYLEQHGRERRRGEPVPGQVWDQLLTHDLSADDALRIALSANRRGLYRHAAMLAAAAVDQGLPAGGRPLSLWLERAGHLEAADRRLAQCAAAGDVPAIRTLGATLLRRGDQVAGEQQLRAAAGSGDHLARSALVAHLEQSGRADEIADVWREGVRAGDTDSCLSLIEHLTAAGDEVPELESLLGTAAADGDLLALSHLVKVLDGTARQPDDRGNRILSRAAREGSIGARRLLVRRLSDQGRLAEAVAAGRPLSTTGRAEDLMLLARLLDATGAADEAEQRLLAAAEAGAILALQRLVNRWDRAGRSEEAESLLRRVAEAGHPMALRQLRDRLRRTGREEDAESVLRQAAERGNTEAMRLLAQLRPAEAERWLGRAAADDTVALRSLIAVFDASGRTGTSAEWLQDAARRGNAYALRETIRRHRRNDDPERWLRFAVEIGTPGSLEDLAVWLEARGRREEADRLRRFGVDPGGATAAEWALPDHRMAIR</sequence>
<protein>
    <recommendedName>
        <fullName evidence="1">Effector-associated domain-containing protein</fullName>
    </recommendedName>
</protein>
<accession>A0ABV9W3Y6</accession>
<dbReference type="InterPro" id="IPR011990">
    <property type="entry name" value="TPR-like_helical_dom_sf"/>
</dbReference>
<dbReference type="InterPro" id="IPR045431">
    <property type="entry name" value="EAD2"/>
</dbReference>
<dbReference type="Pfam" id="PF19956">
    <property type="entry name" value="EAD2"/>
    <property type="match status" value="1"/>
</dbReference>
<dbReference type="SUPFAM" id="SSF81901">
    <property type="entry name" value="HCP-like"/>
    <property type="match status" value="1"/>
</dbReference>
<organism evidence="2 3">
    <name type="scientific">Dactylosporangium cerinum</name>
    <dbReference type="NCBI Taxonomy" id="1434730"/>
    <lineage>
        <taxon>Bacteria</taxon>
        <taxon>Bacillati</taxon>
        <taxon>Actinomycetota</taxon>
        <taxon>Actinomycetes</taxon>
        <taxon>Micromonosporales</taxon>
        <taxon>Micromonosporaceae</taxon>
        <taxon>Dactylosporangium</taxon>
    </lineage>
</organism>
<comment type="caution">
    <text evidence="2">The sequence shown here is derived from an EMBL/GenBank/DDBJ whole genome shotgun (WGS) entry which is preliminary data.</text>
</comment>
<dbReference type="RefSeq" id="WP_380120337.1">
    <property type="nucleotide sequence ID" value="NZ_JBHSIU010000041.1"/>
</dbReference>
<keyword evidence="3" id="KW-1185">Reference proteome</keyword>
<dbReference type="Proteomes" id="UP001595912">
    <property type="component" value="Unassembled WGS sequence"/>
</dbReference>
<dbReference type="EMBL" id="JBHSIU010000041">
    <property type="protein sequence ID" value="MFC5002348.1"/>
    <property type="molecule type" value="Genomic_DNA"/>
</dbReference>